<dbReference type="NCBIfam" id="NF006008">
    <property type="entry name" value="PRK08139.1"/>
    <property type="match status" value="1"/>
</dbReference>
<dbReference type="Gene3D" id="1.10.12.10">
    <property type="entry name" value="Lyase 2-enoyl-coa Hydratase, Chain A, domain 2"/>
    <property type="match status" value="1"/>
</dbReference>
<proteinExistence type="inferred from homology"/>
<keyword evidence="2" id="KW-0276">Fatty acid metabolism</keyword>
<reference evidence="7 8" key="1">
    <citation type="submission" date="2018-11" db="EMBL/GenBank/DDBJ databases">
        <title>Genomic Encyclopedia of Type Strains, Phase IV (KMG-IV): sequencing the most valuable type-strain genomes for metagenomic binning, comparative biology and taxonomic classification.</title>
        <authorList>
            <person name="Goeker M."/>
        </authorList>
    </citation>
    <scope>NUCLEOTIDE SEQUENCE [LARGE SCALE GENOMIC DNA]</scope>
    <source>
        <strain evidence="7 8">DSM 22027</strain>
    </source>
</reference>
<keyword evidence="4" id="KW-0443">Lipid metabolism</keyword>
<evidence type="ECO:0000256" key="2">
    <source>
        <dbReference type="ARBA" id="ARBA00022832"/>
    </source>
</evidence>
<comment type="similarity">
    <text evidence="1">Belongs to the enoyl-CoA hydratase/isomerase family.</text>
</comment>
<evidence type="ECO:0000313" key="7">
    <source>
        <dbReference type="EMBL" id="ROR01542.1"/>
    </source>
</evidence>
<dbReference type="GO" id="GO:0006631">
    <property type="term" value="P:fatty acid metabolic process"/>
    <property type="evidence" value="ECO:0007669"/>
    <property type="project" value="UniProtKB-KW"/>
</dbReference>
<dbReference type="RefSeq" id="WP_123289258.1">
    <property type="nucleotide sequence ID" value="NZ_RJVA01000010.1"/>
</dbReference>
<dbReference type="Gene3D" id="3.90.226.10">
    <property type="entry name" value="2-enoyl-CoA Hydratase, Chain A, domain 1"/>
    <property type="match status" value="1"/>
</dbReference>
<sequence length="264" mass="28761">MADVFLEKSGPIAHLVLNSPETRNALSLSVIHSLMEHLEALAGDVDVRVVILRGEGPAFCAGHNLKDMVADGADIHTYRELFSTCSQMMLKIHTLPQPVIAQVHGIATAAGCQLVAACDLAVAETEAQFATPGVKIGLFCSTPMVPLVRLIGRRRALEMLMTGRFVSAQEALEWGLVNRVVPKDQLAKAAMELAEEIAQFSRYTLAFGKDAFYRQVDLDETAAYSFAKEAIAINCLHRDAQEGMRAFVEKRAPVWRHTASGVTS</sequence>
<accession>A0A3N1VMV2</accession>
<dbReference type="OrthoDB" id="5365311at2"/>
<dbReference type="InterPro" id="IPR029045">
    <property type="entry name" value="ClpP/crotonase-like_dom_sf"/>
</dbReference>
<organism evidence="7 8">
    <name type="scientific">Desulfosoma caldarium</name>
    <dbReference type="NCBI Taxonomy" id="610254"/>
    <lineage>
        <taxon>Bacteria</taxon>
        <taxon>Pseudomonadati</taxon>
        <taxon>Thermodesulfobacteriota</taxon>
        <taxon>Syntrophobacteria</taxon>
        <taxon>Syntrophobacterales</taxon>
        <taxon>Syntrophobacteraceae</taxon>
        <taxon>Desulfosoma</taxon>
    </lineage>
</organism>
<comment type="caution">
    <text evidence="7">The sequence shown here is derived from an EMBL/GenBank/DDBJ whole genome shotgun (WGS) entry which is preliminary data.</text>
</comment>
<dbReference type="SUPFAM" id="SSF52096">
    <property type="entry name" value="ClpP/crotonase"/>
    <property type="match status" value="1"/>
</dbReference>
<dbReference type="GO" id="GO:0016836">
    <property type="term" value="F:hydro-lyase activity"/>
    <property type="evidence" value="ECO:0007669"/>
    <property type="project" value="TreeGrafter"/>
</dbReference>
<dbReference type="PANTHER" id="PTHR43602:SF1">
    <property type="entry name" value="ENOYL-COA HYDRATASE DOMAIN-CONTAINING PROTEIN 3, MITOCHONDRIAL"/>
    <property type="match status" value="1"/>
</dbReference>
<dbReference type="CDD" id="cd06558">
    <property type="entry name" value="crotonase-like"/>
    <property type="match status" value="1"/>
</dbReference>
<evidence type="ECO:0000256" key="1">
    <source>
        <dbReference type="ARBA" id="ARBA00005254"/>
    </source>
</evidence>
<evidence type="ECO:0000256" key="3">
    <source>
        <dbReference type="ARBA" id="ARBA00022946"/>
    </source>
</evidence>
<dbReference type="InterPro" id="IPR014748">
    <property type="entry name" value="Enoyl-CoA_hydra_C"/>
</dbReference>
<keyword evidence="3" id="KW-0809">Transit peptide</keyword>
<dbReference type="Proteomes" id="UP000276223">
    <property type="component" value="Unassembled WGS sequence"/>
</dbReference>
<dbReference type="InterPro" id="IPR001753">
    <property type="entry name" value="Enoyl-CoA_hydra/iso"/>
</dbReference>
<gene>
    <name evidence="7" type="ORF">EDC27_0720</name>
</gene>
<evidence type="ECO:0000256" key="6">
    <source>
        <dbReference type="ARBA" id="ARBA00040545"/>
    </source>
</evidence>
<evidence type="ECO:0000256" key="5">
    <source>
        <dbReference type="ARBA" id="ARBA00037410"/>
    </source>
</evidence>
<name>A0A3N1VMV2_9BACT</name>
<evidence type="ECO:0000256" key="4">
    <source>
        <dbReference type="ARBA" id="ARBA00023098"/>
    </source>
</evidence>
<dbReference type="AlphaFoldDB" id="A0A3N1VMV2"/>
<dbReference type="InterPro" id="IPR052377">
    <property type="entry name" value="Mitochondrial_ECH-domain"/>
</dbReference>
<protein>
    <recommendedName>
        <fullName evidence="6">Enoyl-CoA hydratase domain-containing protein 3, mitochondrial</fullName>
    </recommendedName>
</protein>
<dbReference type="EMBL" id="RJVA01000010">
    <property type="protein sequence ID" value="ROR01542.1"/>
    <property type="molecule type" value="Genomic_DNA"/>
</dbReference>
<dbReference type="PANTHER" id="PTHR43602">
    <property type="match status" value="1"/>
</dbReference>
<comment type="function">
    <text evidence="5">May play a role in fatty acid biosynthesis and insulin sensitivity.</text>
</comment>
<evidence type="ECO:0000313" key="8">
    <source>
        <dbReference type="Proteomes" id="UP000276223"/>
    </source>
</evidence>
<keyword evidence="8" id="KW-1185">Reference proteome</keyword>
<dbReference type="Pfam" id="PF00378">
    <property type="entry name" value="ECH_1"/>
    <property type="match status" value="1"/>
</dbReference>